<dbReference type="GO" id="GO:0035870">
    <property type="term" value="F:dITP diphosphatase activity"/>
    <property type="evidence" value="ECO:0007669"/>
    <property type="project" value="UniProtKB-UniRule"/>
</dbReference>
<gene>
    <name evidence="12" type="primary">rdgB</name>
    <name evidence="12" type="ORF">FYJ84_06955</name>
</gene>
<dbReference type="Gene3D" id="3.90.950.10">
    <property type="match status" value="1"/>
</dbReference>
<name>A0A6I2UGA7_9FIRM</name>
<dbReference type="EC" id="3.6.1.66" evidence="10"/>
<dbReference type="GO" id="GO:0036222">
    <property type="term" value="F:XTP diphosphatase activity"/>
    <property type="evidence" value="ECO:0007669"/>
    <property type="project" value="UniProtKB-UniRule"/>
</dbReference>
<feature type="binding site" evidence="10">
    <location>
        <begin position="20"/>
        <end position="25"/>
    </location>
    <ligand>
        <name>substrate</name>
    </ligand>
</feature>
<dbReference type="FunFam" id="3.90.950.10:FF:000001">
    <property type="entry name" value="dITP/XTP pyrophosphatase"/>
    <property type="match status" value="1"/>
</dbReference>
<comment type="cofactor">
    <cofactor evidence="10">
        <name>Mg(2+)</name>
        <dbReference type="ChEBI" id="CHEBI:18420"/>
    </cofactor>
    <text evidence="10">Binds 1 Mg(2+) ion per subunit.</text>
</comment>
<evidence type="ECO:0000256" key="10">
    <source>
        <dbReference type="HAMAP-Rule" id="MF_01405"/>
    </source>
</evidence>
<evidence type="ECO:0000256" key="9">
    <source>
        <dbReference type="ARBA" id="ARBA00052017"/>
    </source>
</evidence>
<feature type="binding site" evidence="10">
    <location>
        <position position="83"/>
    </location>
    <ligand>
        <name>Mg(2+)</name>
        <dbReference type="ChEBI" id="CHEBI:18420"/>
    </ligand>
</feature>
<feature type="binding site" evidence="10">
    <location>
        <begin position="192"/>
        <end position="193"/>
    </location>
    <ligand>
        <name>substrate</name>
    </ligand>
</feature>
<comment type="catalytic activity">
    <reaction evidence="10">
        <text>ITP + H2O = IMP + diphosphate + H(+)</text>
        <dbReference type="Rhea" id="RHEA:29399"/>
        <dbReference type="ChEBI" id="CHEBI:15377"/>
        <dbReference type="ChEBI" id="CHEBI:15378"/>
        <dbReference type="ChEBI" id="CHEBI:33019"/>
        <dbReference type="ChEBI" id="CHEBI:58053"/>
        <dbReference type="ChEBI" id="CHEBI:61402"/>
        <dbReference type="EC" id="3.6.1.66"/>
    </reaction>
</comment>
<dbReference type="NCBIfam" id="TIGR00042">
    <property type="entry name" value="RdgB/HAM1 family non-canonical purine NTP pyrophosphatase"/>
    <property type="match status" value="1"/>
</dbReference>
<comment type="caution">
    <text evidence="10">Lacks conserved residue(s) required for the propagation of feature annotation.</text>
</comment>
<feature type="active site" description="Proton acceptor" evidence="10">
    <location>
        <position position="83"/>
    </location>
</feature>
<dbReference type="AlphaFoldDB" id="A0A6I2UGA7"/>
<organism evidence="12 13">
    <name type="scientific">Anaerovibrio slackiae</name>
    <dbReference type="NCBI Taxonomy" id="2652309"/>
    <lineage>
        <taxon>Bacteria</taxon>
        <taxon>Bacillati</taxon>
        <taxon>Bacillota</taxon>
        <taxon>Negativicutes</taxon>
        <taxon>Selenomonadales</taxon>
        <taxon>Selenomonadaceae</taxon>
        <taxon>Anaerovibrio</taxon>
    </lineage>
</organism>
<dbReference type="GO" id="GO:0005829">
    <property type="term" value="C:cytosol"/>
    <property type="evidence" value="ECO:0007669"/>
    <property type="project" value="TreeGrafter"/>
</dbReference>
<evidence type="ECO:0000256" key="7">
    <source>
        <dbReference type="ARBA" id="ARBA00023080"/>
    </source>
</evidence>
<dbReference type="GO" id="GO:0009146">
    <property type="term" value="P:purine nucleoside triphosphate catabolic process"/>
    <property type="evidence" value="ECO:0007669"/>
    <property type="project" value="UniProtKB-UniRule"/>
</dbReference>
<keyword evidence="4 10" id="KW-0547">Nucleotide-binding</keyword>
<dbReference type="GO" id="GO:0000166">
    <property type="term" value="F:nucleotide binding"/>
    <property type="evidence" value="ECO:0007669"/>
    <property type="project" value="UniProtKB-KW"/>
</dbReference>
<dbReference type="HAMAP" id="MF_01405">
    <property type="entry name" value="Non_canon_purine_NTPase"/>
    <property type="match status" value="1"/>
</dbReference>
<evidence type="ECO:0000313" key="13">
    <source>
        <dbReference type="Proteomes" id="UP000433181"/>
    </source>
</evidence>
<dbReference type="SUPFAM" id="SSF52972">
    <property type="entry name" value="ITPase-like"/>
    <property type="match status" value="1"/>
</dbReference>
<feature type="binding site" evidence="10">
    <location>
        <position position="187"/>
    </location>
    <ligand>
        <name>substrate</name>
    </ligand>
</feature>
<evidence type="ECO:0000256" key="11">
    <source>
        <dbReference type="RuleBase" id="RU003781"/>
    </source>
</evidence>
<comment type="subunit">
    <text evidence="2 10">Homodimer.</text>
</comment>
<dbReference type="InterPro" id="IPR029001">
    <property type="entry name" value="ITPase-like_fam"/>
</dbReference>
<evidence type="ECO:0000256" key="5">
    <source>
        <dbReference type="ARBA" id="ARBA00022801"/>
    </source>
</evidence>
<dbReference type="InterPro" id="IPR002637">
    <property type="entry name" value="RdgB/HAM1"/>
</dbReference>
<protein>
    <recommendedName>
        <fullName evidence="10">dITP/XTP pyrophosphatase</fullName>
        <ecNumber evidence="10">3.6.1.66</ecNumber>
    </recommendedName>
    <alternativeName>
        <fullName evidence="10">Non-canonical purine NTP pyrophosphatase</fullName>
    </alternativeName>
    <alternativeName>
        <fullName evidence="10">Non-standard purine NTP pyrophosphatase</fullName>
    </alternativeName>
    <alternativeName>
        <fullName evidence="10">Nucleoside-triphosphate diphosphatase</fullName>
    </alternativeName>
    <alternativeName>
        <fullName evidence="10">Nucleoside-triphosphate pyrophosphatase</fullName>
        <shortName evidence="10">NTPase</shortName>
    </alternativeName>
</protein>
<sequence>MKDVQMAANEKSKLKIVIATKNQGKVREMINAFQGLPVELVSLADLAERFQEPVEDGDTFAANSLLKAGYYQKQTGMACLADDSGLEVEALGGAPGVYSARFAGENASDADNNAKLQQELKKLGRESSPAAYQCALTFMDAEGRVLTAKGFCRGEIRLQARGENGFGYDPYFYVGDVTMAEMSLAEKQAISHRGAALREMAVLLQDYFAGC</sequence>
<dbReference type="RefSeq" id="WP_154406884.1">
    <property type="nucleotide sequence ID" value="NZ_VUNR01000011.1"/>
</dbReference>
<keyword evidence="7 10" id="KW-0546">Nucleotide metabolism</keyword>
<reference evidence="12 13" key="1">
    <citation type="submission" date="2019-08" db="EMBL/GenBank/DDBJ databases">
        <title>In-depth cultivation of the pig gut microbiome towards novel bacterial diversity and tailored functional studies.</title>
        <authorList>
            <person name="Wylensek D."/>
            <person name="Hitch T.C.A."/>
            <person name="Clavel T."/>
        </authorList>
    </citation>
    <scope>NUCLEOTIDE SEQUENCE [LARGE SCALE GENOMIC DNA]</scope>
    <source>
        <strain evidence="12 13">WCA-693-APC-5D-A</strain>
    </source>
</reference>
<keyword evidence="5 10" id="KW-0378">Hydrolase</keyword>
<dbReference type="PANTHER" id="PTHR11067:SF9">
    <property type="entry name" value="INOSINE TRIPHOSPHATE PYROPHOSPHATASE"/>
    <property type="match status" value="1"/>
</dbReference>
<dbReference type="GO" id="GO:0046872">
    <property type="term" value="F:metal ion binding"/>
    <property type="evidence" value="ECO:0007669"/>
    <property type="project" value="UniProtKB-KW"/>
</dbReference>
<comment type="catalytic activity">
    <reaction evidence="8 10">
        <text>dITP + H2O = dIMP + diphosphate + H(+)</text>
        <dbReference type="Rhea" id="RHEA:28342"/>
        <dbReference type="ChEBI" id="CHEBI:15377"/>
        <dbReference type="ChEBI" id="CHEBI:15378"/>
        <dbReference type="ChEBI" id="CHEBI:33019"/>
        <dbReference type="ChEBI" id="CHEBI:61194"/>
        <dbReference type="ChEBI" id="CHEBI:61382"/>
        <dbReference type="EC" id="3.6.1.66"/>
    </reaction>
</comment>
<dbReference type="EMBL" id="VUNR01000011">
    <property type="protein sequence ID" value="MSU08719.1"/>
    <property type="molecule type" value="Genomic_DNA"/>
</dbReference>
<evidence type="ECO:0000256" key="4">
    <source>
        <dbReference type="ARBA" id="ARBA00022741"/>
    </source>
</evidence>
<comment type="function">
    <text evidence="10">Pyrophosphatase that catalyzes the hydrolysis of nucleoside triphosphates to their monophosphate derivatives, with a high preference for the non-canonical purine nucleotides XTP (xanthosine triphosphate), dITP (deoxyinosine triphosphate) and ITP. Seems to function as a house-cleaning enzyme that removes non-canonical purine nucleotides from the nucleotide pool, thus preventing their incorporation into DNA/RNA and avoiding chromosomal lesions.</text>
</comment>
<dbReference type="CDD" id="cd00515">
    <property type="entry name" value="HAM1"/>
    <property type="match status" value="1"/>
</dbReference>
<evidence type="ECO:0000256" key="8">
    <source>
        <dbReference type="ARBA" id="ARBA00051875"/>
    </source>
</evidence>
<evidence type="ECO:0000256" key="1">
    <source>
        <dbReference type="ARBA" id="ARBA00008023"/>
    </source>
</evidence>
<comment type="caution">
    <text evidence="12">The sequence shown here is derived from an EMBL/GenBank/DDBJ whole genome shotgun (WGS) entry which is preliminary data.</text>
</comment>
<dbReference type="Proteomes" id="UP000433181">
    <property type="component" value="Unassembled WGS sequence"/>
</dbReference>
<comment type="catalytic activity">
    <reaction evidence="9 10">
        <text>XTP + H2O = XMP + diphosphate + H(+)</text>
        <dbReference type="Rhea" id="RHEA:28610"/>
        <dbReference type="ChEBI" id="CHEBI:15377"/>
        <dbReference type="ChEBI" id="CHEBI:15378"/>
        <dbReference type="ChEBI" id="CHEBI:33019"/>
        <dbReference type="ChEBI" id="CHEBI:57464"/>
        <dbReference type="ChEBI" id="CHEBI:61314"/>
        <dbReference type="EC" id="3.6.1.66"/>
    </reaction>
</comment>
<dbReference type="PANTHER" id="PTHR11067">
    <property type="entry name" value="INOSINE TRIPHOSPHATE PYROPHOSPHATASE/HAM1 PROTEIN"/>
    <property type="match status" value="1"/>
</dbReference>
<evidence type="ECO:0000256" key="6">
    <source>
        <dbReference type="ARBA" id="ARBA00022842"/>
    </source>
</evidence>
<dbReference type="GO" id="GO:0017111">
    <property type="term" value="F:ribonucleoside triphosphate phosphatase activity"/>
    <property type="evidence" value="ECO:0007669"/>
    <property type="project" value="InterPro"/>
</dbReference>
<evidence type="ECO:0000256" key="3">
    <source>
        <dbReference type="ARBA" id="ARBA00022723"/>
    </source>
</evidence>
<dbReference type="Pfam" id="PF01725">
    <property type="entry name" value="Ham1p_like"/>
    <property type="match status" value="1"/>
</dbReference>
<feature type="binding site" evidence="10">
    <location>
        <begin position="166"/>
        <end position="169"/>
    </location>
    <ligand>
        <name>substrate</name>
    </ligand>
</feature>
<dbReference type="InterPro" id="IPR020922">
    <property type="entry name" value="dITP/XTP_pyrophosphatase"/>
</dbReference>
<comment type="similarity">
    <text evidence="1 10 11">Belongs to the HAM1 NTPase family.</text>
</comment>
<dbReference type="GeneID" id="96778653"/>
<dbReference type="GO" id="GO:0009117">
    <property type="term" value="P:nucleotide metabolic process"/>
    <property type="evidence" value="ECO:0007669"/>
    <property type="project" value="UniProtKB-KW"/>
</dbReference>
<accession>A0A6I2UGA7</accession>
<dbReference type="GO" id="GO:0036220">
    <property type="term" value="F:ITP diphosphatase activity"/>
    <property type="evidence" value="ECO:0007669"/>
    <property type="project" value="UniProtKB-UniRule"/>
</dbReference>
<keyword evidence="13" id="KW-1185">Reference proteome</keyword>
<evidence type="ECO:0000313" key="12">
    <source>
        <dbReference type="EMBL" id="MSU08719.1"/>
    </source>
</evidence>
<proteinExistence type="inferred from homology"/>
<feature type="binding site" evidence="10">
    <location>
        <position position="84"/>
    </location>
    <ligand>
        <name>substrate</name>
    </ligand>
</feature>
<keyword evidence="3 10" id="KW-0479">Metal-binding</keyword>
<keyword evidence="6 10" id="KW-0460">Magnesium</keyword>
<evidence type="ECO:0000256" key="2">
    <source>
        <dbReference type="ARBA" id="ARBA00011738"/>
    </source>
</evidence>